<evidence type="ECO:0000313" key="2">
    <source>
        <dbReference type="EMBL" id="AAZ28778.1"/>
    </source>
</evidence>
<accession>Q48A36</accession>
<protein>
    <submittedName>
        <fullName evidence="2">Uncharacterized protein</fullName>
    </submittedName>
</protein>
<name>Q48A36_COLP3</name>
<proteinExistence type="predicted"/>
<feature type="transmembrane region" description="Helical" evidence="1">
    <location>
        <begin position="20"/>
        <end position="36"/>
    </location>
</feature>
<evidence type="ECO:0000256" key="1">
    <source>
        <dbReference type="SAM" id="Phobius"/>
    </source>
</evidence>
<gene>
    <name evidence="2" type="ordered locus">CPS_0311</name>
</gene>
<dbReference type="HOGENOM" id="CLU_3342559_0_0_6"/>
<keyword evidence="1" id="KW-1133">Transmembrane helix</keyword>
<reference evidence="2" key="1">
    <citation type="journal article" date="2005" name="Proc. Natl. Acad. Sci. U.S.A.">
        <title>The psychrophilic lifestyle as revealed by the genome sequence of Colwellia psychrerythraea 34H through genomic and proteomic analyses.</title>
        <authorList>
            <person name="Methe B.A."/>
            <person name="Nelson K.E."/>
            <person name="Deming J.W."/>
            <person name="Momen B."/>
            <person name="Melamud E."/>
            <person name="Zhang X."/>
            <person name="Moult J."/>
            <person name="Madupu R."/>
            <person name="Nelson W.C."/>
            <person name="Dodson R.J."/>
            <person name="Brinkac L.M."/>
            <person name="Daugherty S.C."/>
            <person name="Durkin A.S."/>
            <person name="DeBoy R.T."/>
            <person name="Kolonay J.F."/>
            <person name="Sullivan S.A."/>
            <person name="Zhou L."/>
            <person name="Davidsen T.M."/>
            <person name="Wu M."/>
            <person name="Huston A.L."/>
            <person name="Lewis M."/>
            <person name="Weaver B."/>
            <person name="Weidman J.F."/>
            <person name="Khouri H."/>
            <person name="Utterback T.R."/>
            <person name="Feldblyum T.V."/>
            <person name="Fraser C.M."/>
        </authorList>
    </citation>
    <scope>NUCLEOTIDE SEQUENCE [LARGE SCALE GENOMIC DNA]</scope>
    <source>
        <strain evidence="2">34H</strain>
    </source>
</reference>
<dbReference type="EMBL" id="CP000083">
    <property type="protein sequence ID" value="AAZ28778.1"/>
    <property type="molecule type" value="Genomic_DNA"/>
</dbReference>
<organism evidence="2 3">
    <name type="scientific">Colwellia psychrerythraea (strain 34H / ATCC BAA-681)</name>
    <name type="common">Vibrio psychroerythus</name>
    <dbReference type="NCBI Taxonomy" id="167879"/>
    <lineage>
        <taxon>Bacteria</taxon>
        <taxon>Pseudomonadati</taxon>
        <taxon>Pseudomonadota</taxon>
        <taxon>Gammaproteobacteria</taxon>
        <taxon>Alteromonadales</taxon>
        <taxon>Colwelliaceae</taxon>
        <taxon>Colwellia</taxon>
    </lineage>
</organism>
<sequence>MISDAEAEILDNTNAPAVNILENLFIIYCVLYLMCFY</sequence>
<keyword evidence="1" id="KW-0472">Membrane</keyword>
<keyword evidence="1" id="KW-0812">Transmembrane</keyword>
<dbReference type="KEGG" id="cps:CPS_0311"/>
<dbReference type="Proteomes" id="UP000000547">
    <property type="component" value="Chromosome"/>
</dbReference>
<evidence type="ECO:0000313" key="3">
    <source>
        <dbReference type="Proteomes" id="UP000000547"/>
    </source>
</evidence>
<dbReference type="AlphaFoldDB" id="Q48A36"/>